<dbReference type="PANTHER" id="PTHR35152:SF1">
    <property type="entry name" value="DOMAIN SIGNALLING PROTEIN, PUTATIVE (AFU_ORTHOLOGUE AFUA_5G11310)-RELATED"/>
    <property type="match status" value="1"/>
</dbReference>
<dbReference type="EMBL" id="CP050177">
    <property type="protein sequence ID" value="QIQ07176.1"/>
    <property type="molecule type" value="Genomic_DNA"/>
</dbReference>
<feature type="transmembrane region" description="Helical" evidence="1">
    <location>
        <begin position="12"/>
        <end position="33"/>
    </location>
</feature>
<organism evidence="4 5">
    <name type="scientific">Streptomyces liangshanensis</name>
    <dbReference type="NCBI Taxonomy" id="2717324"/>
    <lineage>
        <taxon>Bacteria</taxon>
        <taxon>Bacillati</taxon>
        <taxon>Actinomycetota</taxon>
        <taxon>Actinomycetes</taxon>
        <taxon>Kitasatosporales</taxon>
        <taxon>Streptomycetaceae</taxon>
        <taxon>Streptomyces</taxon>
    </lineage>
</organism>
<dbReference type="AlphaFoldDB" id="A0A6G9HA40"/>
<protein>
    <recommendedName>
        <fullName evidence="3">MHYT domain-containing protein</fullName>
    </recommendedName>
</protein>
<reference evidence="4 5" key="1">
    <citation type="submission" date="2020-03" db="EMBL/GenBank/DDBJ databases">
        <title>A novel species.</title>
        <authorList>
            <person name="Gao J."/>
        </authorList>
    </citation>
    <scope>NUCLEOTIDE SEQUENCE [LARGE SCALE GENOMIC DNA]</scope>
    <source>
        <strain evidence="4 5">QMT-12</strain>
    </source>
</reference>
<keyword evidence="1" id="KW-0472">Membrane</keyword>
<dbReference type="PANTHER" id="PTHR35152">
    <property type="entry name" value="DOMAIN SIGNALLING PROTEIN, PUTATIVE (AFU_ORTHOLOGUE AFUA_5G11310)-RELATED"/>
    <property type="match status" value="1"/>
</dbReference>
<feature type="transmembrane region" description="Helical" evidence="1">
    <location>
        <begin position="45"/>
        <end position="66"/>
    </location>
</feature>
<keyword evidence="1" id="KW-1133">Transmembrane helix</keyword>
<evidence type="ECO:0000313" key="4">
    <source>
        <dbReference type="EMBL" id="QIQ07176.1"/>
    </source>
</evidence>
<dbReference type="KEGG" id="slia:HA039_26240"/>
<feature type="transmembrane region" description="Helical" evidence="1">
    <location>
        <begin position="171"/>
        <end position="191"/>
    </location>
</feature>
<sequence length="294" mass="29968">MDGFSHGPGTVVAALLVACLGAALGLLCAAHSLRTSRPWTPGRLALGAAALGSGVWGMYLVAMTGFTVEGMPVGYDRFTTLACPVVGSVMAAAGIFVVGYRGSTPLALVTGGTVTGLALATTHYLGMDAVRLPGRLEYDTSTVALSVLIGVVGATTALWLVVSRRGLPPTLAAGAVMGGAATGMHYAGMAAVRVRVGAPGAGGEATSPTGFLAALLVVPGLVLLVTAVVLLGERRRAASRRHGPCGRVGVPRQRTRPRRADRGPSGTTPWAPEGDRERTPARTPRAGSPDFHDW</sequence>
<evidence type="ECO:0000259" key="3">
    <source>
        <dbReference type="PROSITE" id="PS50924"/>
    </source>
</evidence>
<feature type="region of interest" description="Disordered" evidence="2">
    <location>
        <begin position="240"/>
        <end position="294"/>
    </location>
</feature>
<dbReference type="Proteomes" id="UP000501179">
    <property type="component" value="Chromosome"/>
</dbReference>
<feature type="transmembrane region" description="Helical" evidence="1">
    <location>
        <begin position="145"/>
        <end position="162"/>
    </location>
</feature>
<evidence type="ECO:0000256" key="2">
    <source>
        <dbReference type="SAM" id="MobiDB-lite"/>
    </source>
</evidence>
<dbReference type="PROSITE" id="PS50924">
    <property type="entry name" value="MHYT"/>
    <property type="match status" value="1"/>
</dbReference>
<evidence type="ECO:0000256" key="1">
    <source>
        <dbReference type="PROSITE-ProRule" id="PRU00244"/>
    </source>
</evidence>
<keyword evidence="5" id="KW-1185">Reference proteome</keyword>
<dbReference type="GO" id="GO:0016020">
    <property type="term" value="C:membrane"/>
    <property type="evidence" value="ECO:0007669"/>
    <property type="project" value="UniProtKB-UniRule"/>
</dbReference>
<feature type="transmembrane region" description="Helical" evidence="1">
    <location>
        <begin position="211"/>
        <end position="232"/>
    </location>
</feature>
<accession>A0A6G9HA40</accession>
<feature type="domain" description="MHYT" evidence="3">
    <location>
        <begin position="6"/>
        <end position="195"/>
    </location>
</feature>
<dbReference type="Pfam" id="PF03707">
    <property type="entry name" value="MHYT"/>
    <property type="match status" value="2"/>
</dbReference>
<gene>
    <name evidence="4" type="ORF">HA039_26240</name>
</gene>
<dbReference type="InterPro" id="IPR005330">
    <property type="entry name" value="MHYT_dom"/>
</dbReference>
<feature type="transmembrane region" description="Helical" evidence="1">
    <location>
        <begin position="106"/>
        <end position="125"/>
    </location>
</feature>
<name>A0A6G9HA40_9ACTN</name>
<keyword evidence="1" id="KW-0812">Transmembrane</keyword>
<evidence type="ECO:0000313" key="5">
    <source>
        <dbReference type="Proteomes" id="UP000501179"/>
    </source>
</evidence>
<proteinExistence type="predicted"/>
<feature type="transmembrane region" description="Helical" evidence="1">
    <location>
        <begin position="78"/>
        <end position="99"/>
    </location>
</feature>